<keyword evidence="1" id="KW-0472">Membrane</keyword>
<keyword evidence="1" id="KW-0812">Transmembrane</keyword>
<dbReference type="EMBL" id="AEWJ01000041">
    <property type="protein sequence ID" value="EGD58610.1"/>
    <property type="molecule type" value="Genomic_DNA"/>
</dbReference>
<organism evidence="2 3">
    <name type="scientific">Novosphingobium nitrogenifigens DSM 19370</name>
    <dbReference type="NCBI Taxonomy" id="983920"/>
    <lineage>
        <taxon>Bacteria</taxon>
        <taxon>Pseudomonadati</taxon>
        <taxon>Pseudomonadota</taxon>
        <taxon>Alphaproteobacteria</taxon>
        <taxon>Sphingomonadales</taxon>
        <taxon>Sphingomonadaceae</taxon>
        <taxon>Novosphingobium</taxon>
    </lineage>
</organism>
<evidence type="ECO:0000313" key="3">
    <source>
        <dbReference type="Proteomes" id="UP000004728"/>
    </source>
</evidence>
<dbReference type="OrthoDB" id="7510991at2"/>
<gene>
    <name evidence="2" type="ORF">Y88_0667</name>
</gene>
<evidence type="ECO:0000256" key="1">
    <source>
        <dbReference type="SAM" id="Phobius"/>
    </source>
</evidence>
<dbReference type="AlphaFoldDB" id="F1Z9Y2"/>
<dbReference type="HOGENOM" id="CLU_2718344_0_0_5"/>
<sequence>MTGFHSPAGLSTDDWVRVIAISMALTLVVGGLVTRASRIPRGAWLPLLWMALTWAGIIAAAALAFSHFRPNG</sequence>
<dbReference type="Proteomes" id="UP000004728">
    <property type="component" value="Unassembled WGS sequence"/>
</dbReference>
<dbReference type="InParanoid" id="F1Z9Y2"/>
<proteinExistence type="predicted"/>
<dbReference type="RefSeq" id="WP_008066500.1">
    <property type="nucleotide sequence ID" value="NZ_AQWK01000002.1"/>
</dbReference>
<name>F1Z9Y2_9SPHN</name>
<keyword evidence="3" id="KW-1185">Reference proteome</keyword>
<keyword evidence="1" id="KW-1133">Transmembrane helix</keyword>
<feature type="transmembrane region" description="Helical" evidence="1">
    <location>
        <begin position="45"/>
        <end position="68"/>
    </location>
</feature>
<comment type="caution">
    <text evidence="2">The sequence shown here is derived from an EMBL/GenBank/DDBJ whole genome shotgun (WGS) entry which is preliminary data.</text>
</comment>
<feature type="transmembrane region" description="Helical" evidence="1">
    <location>
        <begin position="15"/>
        <end position="33"/>
    </location>
</feature>
<protein>
    <submittedName>
        <fullName evidence="2">Uncharacterized protein</fullName>
    </submittedName>
</protein>
<accession>F1Z9Y2</accession>
<evidence type="ECO:0000313" key="2">
    <source>
        <dbReference type="EMBL" id="EGD58610.1"/>
    </source>
</evidence>
<dbReference type="STRING" id="983920.Y88_0667"/>
<reference evidence="2 3" key="1">
    <citation type="journal article" date="2012" name="J. Bacteriol.">
        <title>Draft Genome Sequence of Novosphingobium nitrogenifigens Y88T.</title>
        <authorList>
            <person name="Strabala T.J."/>
            <person name="Macdonald L."/>
            <person name="Liu V."/>
            <person name="Smit A.M."/>
        </authorList>
    </citation>
    <scope>NUCLEOTIDE SEQUENCE [LARGE SCALE GENOMIC DNA]</scope>
    <source>
        <strain evidence="2 3">DSM 19370</strain>
    </source>
</reference>